<dbReference type="Pfam" id="PF04266">
    <property type="entry name" value="ASCH"/>
    <property type="match status" value="1"/>
</dbReference>
<evidence type="ECO:0000259" key="1">
    <source>
        <dbReference type="Pfam" id="PF04266"/>
    </source>
</evidence>
<sequence length="148" mass="17451">MKALSIRGDYIRDIIEGRKTIEYRTWQTKYRGPVLLCSTTKKVDGGLPGYAIAVANLTDINWNGFNECYYWHLAPFEKGGSYLIEPIKVKGQLRLFNVTDELIKPAPFIKVDHDNPKFEKWWQNKVEPLVYHSKKRRKATTFRKFRIR</sequence>
<accession>A0ABS4MH11</accession>
<feature type="domain" description="ASCH" evidence="1">
    <location>
        <begin position="4"/>
        <end position="60"/>
    </location>
</feature>
<comment type="caution">
    <text evidence="2">The sequence shown here is derived from an EMBL/GenBank/DDBJ whole genome shotgun (WGS) entry which is preliminary data.</text>
</comment>
<dbReference type="InterPro" id="IPR015947">
    <property type="entry name" value="PUA-like_sf"/>
</dbReference>
<organism evidence="2 3">
    <name type="scientific">Lactobacillus colini</name>
    <dbReference type="NCBI Taxonomy" id="1819254"/>
    <lineage>
        <taxon>Bacteria</taxon>
        <taxon>Bacillati</taxon>
        <taxon>Bacillota</taxon>
        <taxon>Bacilli</taxon>
        <taxon>Lactobacillales</taxon>
        <taxon>Lactobacillaceae</taxon>
        <taxon>Lactobacillus</taxon>
    </lineage>
</organism>
<dbReference type="Proteomes" id="UP001519292">
    <property type="component" value="Unassembled WGS sequence"/>
</dbReference>
<evidence type="ECO:0000313" key="2">
    <source>
        <dbReference type="EMBL" id="MBP2058607.1"/>
    </source>
</evidence>
<dbReference type="RefSeq" id="WP_209687340.1">
    <property type="nucleotide sequence ID" value="NZ_JAGGLU010000012.1"/>
</dbReference>
<dbReference type="SUPFAM" id="SSF88697">
    <property type="entry name" value="PUA domain-like"/>
    <property type="match status" value="1"/>
</dbReference>
<reference evidence="2 3" key="1">
    <citation type="submission" date="2021-03" db="EMBL/GenBank/DDBJ databases">
        <title>Genomic Encyclopedia of Type Strains, Phase IV (KMG-IV): sequencing the most valuable type-strain genomes for metagenomic binning, comparative biology and taxonomic classification.</title>
        <authorList>
            <person name="Goeker M."/>
        </authorList>
    </citation>
    <scope>NUCLEOTIDE SEQUENCE [LARGE SCALE GENOMIC DNA]</scope>
    <source>
        <strain evidence="2 3">DSM 101872</strain>
    </source>
</reference>
<dbReference type="EMBL" id="JAGGLU010000012">
    <property type="protein sequence ID" value="MBP2058607.1"/>
    <property type="molecule type" value="Genomic_DNA"/>
</dbReference>
<proteinExistence type="predicted"/>
<name>A0ABS4MH11_9LACO</name>
<keyword evidence="3" id="KW-1185">Reference proteome</keyword>
<gene>
    <name evidence="2" type="ORF">J2Z60_001795</name>
</gene>
<dbReference type="Gene3D" id="2.30.130.30">
    <property type="entry name" value="Hypothetical protein"/>
    <property type="match status" value="1"/>
</dbReference>
<protein>
    <submittedName>
        <fullName evidence="2">ASC-1-like (ASCH) protein</fullName>
    </submittedName>
</protein>
<dbReference type="InterPro" id="IPR007374">
    <property type="entry name" value="ASCH_domain"/>
</dbReference>
<evidence type="ECO:0000313" key="3">
    <source>
        <dbReference type="Proteomes" id="UP001519292"/>
    </source>
</evidence>